<dbReference type="EMBL" id="JAARUV010000001">
    <property type="protein sequence ID" value="MBC1778252.1"/>
    <property type="molecule type" value="Genomic_DNA"/>
</dbReference>
<dbReference type="AlphaFoldDB" id="A0A7X0XQ79"/>
<organism evidence="1 3">
    <name type="scientific">Listeria booriae</name>
    <dbReference type="NCBI Taxonomy" id="1552123"/>
    <lineage>
        <taxon>Bacteria</taxon>
        <taxon>Bacillati</taxon>
        <taxon>Bacillota</taxon>
        <taxon>Bacilli</taxon>
        <taxon>Bacillales</taxon>
        <taxon>Listeriaceae</taxon>
        <taxon>Listeria</taxon>
    </lineage>
</organism>
<evidence type="ECO:0000313" key="1">
    <source>
        <dbReference type="EMBL" id="MBC1778252.1"/>
    </source>
</evidence>
<comment type="caution">
    <text evidence="1">The sequence shown here is derived from an EMBL/GenBank/DDBJ whole genome shotgun (WGS) entry which is preliminary data.</text>
</comment>
<dbReference type="RefSeq" id="WP_185494570.1">
    <property type="nucleotide sequence ID" value="NZ_JAARUV010000001.1"/>
</dbReference>
<gene>
    <name evidence="1" type="ORF">HCA46_05315</name>
    <name evidence="2" type="ORF">HCB25_13135</name>
</gene>
<proteinExistence type="predicted"/>
<evidence type="ECO:0000313" key="4">
    <source>
        <dbReference type="Proteomes" id="UP000550367"/>
    </source>
</evidence>
<evidence type="ECO:0000313" key="2">
    <source>
        <dbReference type="EMBL" id="MBC2245019.1"/>
    </source>
</evidence>
<accession>A0A7X0XQ79</accession>
<dbReference type="Proteomes" id="UP000547643">
    <property type="component" value="Unassembled WGS sequence"/>
</dbReference>
<dbReference type="Proteomes" id="UP000550367">
    <property type="component" value="Unassembled WGS sequence"/>
</dbReference>
<evidence type="ECO:0000313" key="3">
    <source>
        <dbReference type="Proteomes" id="UP000547643"/>
    </source>
</evidence>
<name>A0A7X0XQ79_9LIST</name>
<dbReference type="EMBL" id="JAARYY010000008">
    <property type="protein sequence ID" value="MBC2245019.1"/>
    <property type="molecule type" value="Genomic_DNA"/>
</dbReference>
<sequence>MLVYYGPDGEFINNPSNEFLKEILNKDSVYWNQGGGDSSLFIEEETYRLIFFKDEEHGFFIMRHPDHVAPFNPDIEVYTVHHDIGGEPMATPSSSYVGLADAEKIILEFATKGSIENVQEWKDIYEIIDFDS</sequence>
<reference evidence="3 4" key="1">
    <citation type="submission" date="2020-03" db="EMBL/GenBank/DDBJ databases">
        <title>Soil Listeria distribution.</title>
        <authorList>
            <person name="Liao J."/>
            <person name="Wiedmann M."/>
        </authorList>
    </citation>
    <scope>NUCLEOTIDE SEQUENCE [LARGE SCALE GENOMIC DNA]</scope>
    <source>
        <strain evidence="2 4">FSL L7-0153</strain>
        <strain evidence="1 3">FSL L7-1017</strain>
    </source>
</reference>
<protein>
    <submittedName>
        <fullName evidence="1">Uncharacterized protein</fullName>
    </submittedName>
</protein>